<reference evidence="5" key="1">
    <citation type="submission" date="2021-07" db="EMBL/GenBank/DDBJ databases">
        <authorList>
            <person name="Branca A.L. A."/>
        </authorList>
    </citation>
    <scope>NUCLEOTIDE SEQUENCE</scope>
</reference>
<dbReference type="GO" id="GO:0005509">
    <property type="term" value="F:calcium ion binding"/>
    <property type="evidence" value="ECO:0007669"/>
    <property type="project" value="TreeGrafter"/>
</dbReference>
<sequence length="180" mass="20310">MIIYTDAFTGDELVSDTFNLQVSKISPILWECDVRKYSRPVGGGDDFQLEGANPSAEDVEESGGGETEMEMVHDIEDQFRLNWLKDEFRPSKDAFKAGLKAYLKRLQKYLVTIQSEEEHAAWKAAAPGALKALSANYDNYDFMVGESHNPDGQYVLIDFREDGVTPYALIWKDGLKETKV</sequence>
<dbReference type="InterPro" id="IPR011323">
    <property type="entry name" value="Mss4/transl-control_tumour"/>
</dbReference>
<comment type="caution">
    <text evidence="5">The sequence shown here is derived from an EMBL/GenBank/DDBJ whole genome shotgun (WGS) entry which is preliminary data.</text>
</comment>
<dbReference type="InterPro" id="IPR018103">
    <property type="entry name" value="Translation_control_tumour_CS"/>
</dbReference>
<accession>A0A9W4I5W1</accession>
<dbReference type="PANTHER" id="PTHR11991">
    <property type="entry name" value="TRANSLATIONALLY CONTROLLED TUMOR PROTEIN-RELATED"/>
    <property type="match status" value="1"/>
</dbReference>
<dbReference type="OrthoDB" id="10248936at2759"/>
<dbReference type="PROSITE" id="PS51797">
    <property type="entry name" value="TCTP_3"/>
    <property type="match status" value="1"/>
</dbReference>
<name>A0A9W4I5W1_9EURO</name>
<dbReference type="PROSITE" id="PS01002">
    <property type="entry name" value="TCTP_1"/>
    <property type="match status" value="1"/>
</dbReference>
<feature type="domain" description="TCTP" evidence="4">
    <location>
        <begin position="1"/>
        <end position="180"/>
    </location>
</feature>
<dbReference type="Pfam" id="PF00838">
    <property type="entry name" value="TCTP"/>
    <property type="match status" value="1"/>
</dbReference>
<dbReference type="PANTHER" id="PTHR11991:SF0">
    <property type="entry name" value="TRANSLATIONALLY-CONTROLLED TUMOR PROTEIN"/>
    <property type="match status" value="1"/>
</dbReference>
<evidence type="ECO:0000256" key="3">
    <source>
        <dbReference type="SAM" id="MobiDB-lite"/>
    </source>
</evidence>
<dbReference type="Proteomes" id="UP001152646">
    <property type="component" value="Unassembled WGS sequence"/>
</dbReference>
<feature type="region of interest" description="Disordered" evidence="3">
    <location>
        <begin position="45"/>
        <end position="65"/>
    </location>
</feature>
<organism evidence="5 6">
    <name type="scientific">Penicillium salamii</name>
    <dbReference type="NCBI Taxonomy" id="1612424"/>
    <lineage>
        <taxon>Eukaryota</taxon>
        <taxon>Fungi</taxon>
        <taxon>Dikarya</taxon>
        <taxon>Ascomycota</taxon>
        <taxon>Pezizomycotina</taxon>
        <taxon>Eurotiomycetes</taxon>
        <taxon>Eurotiomycetidae</taxon>
        <taxon>Eurotiales</taxon>
        <taxon>Aspergillaceae</taxon>
        <taxon>Penicillium</taxon>
    </lineage>
</organism>
<gene>
    <name evidence="5" type="ORF">PSALAMII_LOCUS233</name>
</gene>
<evidence type="ECO:0000259" key="4">
    <source>
        <dbReference type="PROSITE" id="PS51797"/>
    </source>
</evidence>
<evidence type="ECO:0000256" key="2">
    <source>
        <dbReference type="PROSITE-ProRule" id="PRU01133"/>
    </source>
</evidence>
<dbReference type="InterPro" id="IPR034737">
    <property type="entry name" value="TCTP"/>
</dbReference>
<dbReference type="InterPro" id="IPR018105">
    <property type="entry name" value="Translational_control_tumour_p"/>
</dbReference>
<dbReference type="Gene3D" id="2.170.150.10">
    <property type="entry name" value="Metal Binding Protein, Guanine Nucleotide Exchange Factor, Chain A"/>
    <property type="match status" value="1"/>
</dbReference>
<dbReference type="InterPro" id="IPR011057">
    <property type="entry name" value="Mss4-like_sf"/>
</dbReference>
<dbReference type="GO" id="GO:0005737">
    <property type="term" value="C:cytoplasm"/>
    <property type="evidence" value="ECO:0007669"/>
    <property type="project" value="TreeGrafter"/>
</dbReference>
<comment type="similarity">
    <text evidence="2">Belongs to the TCTP family.</text>
</comment>
<evidence type="ECO:0000256" key="1">
    <source>
        <dbReference type="ARBA" id="ARBA00014759"/>
    </source>
</evidence>
<dbReference type="AlphaFoldDB" id="A0A9W4I5W1"/>
<proteinExistence type="inferred from homology"/>
<evidence type="ECO:0000313" key="5">
    <source>
        <dbReference type="EMBL" id="CAG8227871.1"/>
    </source>
</evidence>
<protein>
    <recommendedName>
        <fullName evidence="1">Translationally-controlled tumor protein homolog</fullName>
    </recommendedName>
</protein>
<dbReference type="SUPFAM" id="SSF51316">
    <property type="entry name" value="Mss4-like"/>
    <property type="match status" value="1"/>
</dbReference>
<dbReference type="EMBL" id="CAJVPA010000011">
    <property type="protein sequence ID" value="CAG8227871.1"/>
    <property type="molecule type" value="Genomic_DNA"/>
</dbReference>
<evidence type="ECO:0000313" key="6">
    <source>
        <dbReference type="Proteomes" id="UP001152646"/>
    </source>
</evidence>